<keyword evidence="3" id="KW-1003">Cell membrane</keyword>
<sequence length="441" mass="48169">MTALFWVYPAVLVAVGLLSLLSATEAALATANRREVEALAGGPDSAAHRQLEALLGTPAKFLYAFLLARLVLVTGIGATLTLVWSGSGLDLIAKLALGIGTLLLLAISRVVSRAWAMRRAEVSALRLASIARWLAVVMAPVSVPLDWLSNLIVGHRQQSTQEETLALTEEGLRFLLGLNDELQDIDESEQQMMARVMNLRTTNASEVMVPRVDIKAISMEATLQEALDVVVDAGHSRVPVFEGSIDKVVGVFYAKDFIAKYREDRLAEPLSFYTRPAYQIPPSKKLPTLLREFQEREIHLAIVVDEYGGTAGLVTIEDLVEEIFGEIRDEFDAGEAHPIRALGDGTFELHARCPLDTADEHLDLEIPDDSGVNSVGGLVFTRLGQNPARGDWIGQGAWFLQIVEMDTNNRITKILARKASPMELEAGTSRQLNQNGVPRTA</sequence>
<dbReference type="Gene3D" id="3.10.580.10">
    <property type="entry name" value="CBS-domain"/>
    <property type="match status" value="1"/>
</dbReference>
<proteinExistence type="inferred from homology"/>
<evidence type="ECO:0000256" key="1">
    <source>
        <dbReference type="ARBA" id="ARBA00004651"/>
    </source>
</evidence>
<keyword evidence="8 10" id="KW-0472">Membrane</keyword>
<evidence type="ECO:0000256" key="10">
    <source>
        <dbReference type="PROSITE-ProRule" id="PRU01193"/>
    </source>
</evidence>
<dbReference type="PANTHER" id="PTHR22777">
    <property type="entry name" value="HEMOLYSIN-RELATED"/>
    <property type="match status" value="1"/>
</dbReference>
<dbReference type="Pfam" id="PF01595">
    <property type="entry name" value="CNNM"/>
    <property type="match status" value="1"/>
</dbReference>
<dbReference type="Gene3D" id="3.30.465.10">
    <property type="match status" value="1"/>
</dbReference>
<evidence type="ECO:0000256" key="6">
    <source>
        <dbReference type="ARBA" id="ARBA00022989"/>
    </source>
</evidence>
<dbReference type="SMART" id="SM00116">
    <property type="entry name" value="CBS"/>
    <property type="match status" value="2"/>
</dbReference>
<feature type="transmembrane region" description="Helical" evidence="11">
    <location>
        <begin position="61"/>
        <end position="84"/>
    </location>
</feature>
<evidence type="ECO:0000256" key="9">
    <source>
        <dbReference type="PROSITE-ProRule" id="PRU00703"/>
    </source>
</evidence>
<dbReference type="InterPro" id="IPR046342">
    <property type="entry name" value="CBS_dom_sf"/>
</dbReference>
<dbReference type="InterPro" id="IPR002550">
    <property type="entry name" value="CNNM"/>
</dbReference>
<evidence type="ECO:0000256" key="7">
    <source>
        <dbReference type="ARBA" id="ARBA00023122"/>
    </source>
</evidence>
<dbReference type="Pfam" id="PF03471">
    <property type="entry name" value="CorC_HlyC"/>
    <property type="match status" value="1"/>
</dbReference>
<evidence type="ECO:0000256" key="3">
    <source>
        <dbReference type="ARBA" id="ARBA00022475"/>
    </source>
</evidence>
<dbReference type="InterPro" id="IPR000644">
    <property type="entry name" value="CBS_dom"/>
</dbReference>
<dbReference type="PROSITE" id="PS51846">
    <property type="entry name" value="CNNM"/>
    <property type="match status" value="1"/>
</dbReference>
<gene>
    <name evidence="14" type="ORF">F4Y08_11310</name>
</gene>
<dbReference type="InterPro" id="IPR005170">
    <property type="entry name" value="Transptr-assoc_dom"/>
</dbReference>
<feature type="domain" description="CNNM transmembrane" evidence="13">
    <location>
        <begin position="1"/>
        <end position="189"/>
    </location>
</feature>
<dbReference type="PROSITE" id="PS51371">
    <property type="entry name" value="CBS"/>
    <property type="match status" value="2"/>
</dbReference>
<dbReference type="InterPro" id="IPR036318">
    <property type="entry name" value="FAD-bd_PCMH-like_sf"/>
</dbReference>
<evidence type="ECO:0000256" key="4">
    <source>
        <dbReference type="ARBA" id="ARBA00022692"/>
    </source>
</evidence>
<feature type="transmembrane region" description="Helical" evidence="11">
    <location>
        <begin position="91"/>
        <end position="110"/>
    </location>
</feature>
<keyword evidence="4 10" id="KW-0812">Transmembrane</keyword>
<dbReference type="SMART" id="SM01091">
    <property type="entry name" value="CorC_HlyC"/>
    <property type="match status" value="1"/>
</dbReference>
<dbReference type="InterPro" id="IPR044751">
    <property type="entry name" value="Ion_transp-like_CBS"/>
</dbReference>
<feature type="domain" description="CBS" evidence="12">
    <location>
        <begin position="273"/>
        <end position="330"/>
    </location>
</feature>
<evidence type="ECO:0000256" key="8">
    <source>
        <dbReference type="ARBA" id="ARBA00023136"/>
    </source>
</evidence>
<keyword evidence="7 9" id="KW-0129">CBS domain</keyword>
<dbReference type="SUPFAM" id="SSF56176">
    <property type="entry name" value="FAD-binding/transporter-associated domain-like"/>
    <property type="match status" value="1"/>
</dbReference>
<dbReference type="EMBL" id="VXPY01000080">
    <property type="protein sequence ID" value="MYD90906.1"/>
    <property type="molecule type" value="Genomic_DNA"/>
</dbReference>
<evidence type="ECO:0000256" key="2">
    <source>
        <dbReference type="ARBA" id="ARBA00006337"/>
    </source>
</evidence>
<dbReference type="FunFam" id="3.10.580.10:FF:000002">
    <property type="entry name" value="Magnesium/cobalt efflux protein CorC"/>
    <property type="match status" value="1"/>
</dbReference>
<comment type="similarity">
    <text evidence="2">Belongs to the UPF0053 family.</text>
</comment>
<keyword evidence="5" id="KW-0677">Repeat</keyword>
<evidence type="ECO:0000313" key="14">
    <source>
        <dbReference type="EMBL" id="MYD90906.1"/>
    </source>
</evidence>
<feature type="domain" description="CBS" evidence="12">
    <location>
        <begin position="208"/>
        <end position="268"/>
    </location>
</feature>
<evidence type="ECO:0000259" key="13">
    <source>
        <dbReference type="PROSITE" id="PS51846"/>
    </source>
</evidence>
<accession>A0A6B1DV71</accession>
<comment type="caution">
    <text evidence="14">The sequence shown here is derived from an EMBL/GenBank/DDBJ whole genome shotgun (WGS) entry which is preliminary data.</text>
</comment>
<dbReference type="CDD" id="cd04590">
    <property type="entry name" value="CBS_pair_CorC_HlyC_assoc"/>
    <property type="match status" value="1"/>
</dbReference>
<dbReference type="SUPFAM" id="SSF54631">
    <property type="entry name" value="CBS-domain pair"/>
    <property type="match status" value="1"/>
</dbReference>
<evidence type="ECO:0000259" key="12">
    <source>
        <dbReference type="PROSITE" id="PS51371"/>
    </source>
</evidence>
<evidence type="ECO:0000256" key="11">
    <source>
        <dbReference type="SAM" id="Phobius"/>
    </source>
</evidence>
<keyword evidence="6 10" id="KW-1133">Transmembrane helix</keyword>
<dbReference type="GO" id="GO:0005886">
    <property type="term" value="C:plasma membrane"/>
    <property type="evidence" value="ECO:0007669"/>
    <property type="project" value="UniProtKB-SubCell"/>
</dbReference>
<organism evidence="14">
    <name type="scientific">Caldilineaceae bacterium SB0662_bin_9</name>
    <dbReference type="NCBI Taxonomy" id="2605258"/>
    <lineage>
        <taxon>Bacteria</taxon>
        <taxon>Bacillati</taxon>
        <taxon>Chloroflexota</taxon>
        <taxon>Caldilineae</taxon>
        <taxon>Caldilineales</taxon>
        <taxon>Caldilineaceae</taxon>
    </lineage>
</organism>
<dbReference type="PANTHER" id="PTHR22777:SF32">
    <property type="entry name" value="UPF0053 INNER MEMBRANE PROTEIN YFJD"/>
    <property type="match status" value="1"/>
</dbReference>
<reference evidence="14" key="1">
    <citation type="submission" date="2019-09" db="EMBL/GenBank/DDBJ databases">
        <title>Characterisation of the sponge microbiome using genome-centric metagenomics.</title>
        <authorList>
            <person name="Engelberts J.P."/>
            <person name="Robbins S.J."/>
            <person name="De Goeij J.M."/>
            <person name="Aranda M."/>
            <person name="Bell S.C."/>
            <person name="Webster N.S."/>
        </authorList>
    </citation>
    <scope>NUCLEOTIDE SEQUENCE</scope>
    <source>
        <strain evidence="14">SB0662_bin_9</strain>
    </source>
</reference>
<dbReference type="GO" id="GO:0050660">
    <property type="term" value="F:flavin adenine dinucleotide binding"/>
    <property type="evidence" value="ECO:0007669"/>
    <property type="project" value="InterPro"/>
</dbReference>
<comment type="subcellular location">
    <subcellularLocation>
        <location evidence="1">Cell membrane</location>
        <topology evidence="1">Multi-pass membrane protein</topology>
    </subcellularLocation>
</comment>
<protein>
    <submittedName>
        <fullName evidence="14">HlyC/CorC family transporter</fullName>
    </submittedName>
</protein>
<dbReference type="AlphaFoldDB" id="A0A6B1DV71"/>
<evidence type="ECO:0000256" key="5">
    <source>
        <dbReference type="ARBA" id="ARBA00022737"/>
    </source>
</evidence>
<name>A0A6B1DV71_9CHLR</name>
<dbReference type="InterPro" id="IPR016169">
    <property type="entry name" value="FAD-bd_PCMH_sub2"/>
</dbReference>
<dbReference type="Pfam" id="PF00571">
    <property type="entry name" value="CBS"/>
    <property type="match status" value="2"/>
</dbReference>